<comment type="similarity">
    <text evidence="1">Belongs to the site-specific recombinase resolvase family.</text>
</comment>
<evidence type="ECO:0000256" key="6">
    <source>
        <dbReference type="PROSITE-ProRule" id="PRU10137"/>
    </source>
</evidence>
<dbReference type="SMART" id="SM00857">
    <property type="entry name" value="Resolvase"/>
    <property type="match status" value="1"/>
</dbReference>
<evidence type="ECO:0000313" key="8">
    <source>
        <dbReference type="EMBL" id="CDC05064.1"/>
    </source>
</evidence>
<dbReference type="PROSITE" id="PS00397">
    <property type="entry name" value="RECOMBINASES_1"/>
    <property type="match status" value="1"/>
</dbReference>
<organism evidence="8 9">
    <name type="scientific">[Clostridium] leptum CAG:27</name>
    <dbReference type="NCBI Taxonomy" id="1263068"/>
    <lineage>
        <taxon>Bacteria</taxon>
        <taxon>Bacillati</taxon>
        <taxon>Bacillota</taxon>
        <taxon>Clostridia</taxon>
        <taxon>Eubacteriales</taxon>
        <taxon>Oscillospiraceae</taxon>
        <taxon>Oscillospiraceae incertae sedis</taxon>
    </lineage>
</organism>
<dbReference type="InterPro" id="IPR006119">
    <property type="entry name" value="Resolv_N"/>
</dbReference>
<reference evidence="8" key="1">
    <citation type="submission" date="2012-11" db="EMBL/GenBank/DDBJ databases">
        <title>Dependencies among metagenomic species, viruses, plasmids and units of genetic variation.</title>
        <authorList>
            <person name="Nielsen H.B."/>
            <person name="Almeida M."/>
            <person name="Juncker A.S."/>
            <person name="Rasmussen S."/>
            <person name="Li J."/>
            <person name="Sunagawa S."/>
            <person name="Plichta D."/>
            <person name="Gautier L."/>
            <person name="Le Chatelier E."/>
            <person name="Peletier E."/>
            <person name="Bonde I."/>
            <person name="Nielsen T."/>
            <person name="Manichanh C."/>
            <person name="Arumugam M."/>
            <person name="Batto J."/>
            <person name="Santos M.B.Q.D."/>
            <person name="Blom N."/>
            <person name="Borruel N."/>
            <person name="Burgdorf K.S."/>
            <person name="Boumezbeur F."/>
            <person name="Casellas F."/>
            <person name="Dore J."/>
            <person name="Guarner F."/>
            <person name="Hansen T."/>
            <person name="Hildebrand F."/>
            <person name="Kaas R.S."/>
            <person name="Kennedy S."/>
            <person name="Kristiansen K."/>
            <person name="Kultima J.R."/>
            <person name="Leonard P."/>
            <person name="Levenez F."/>
            <person name="Lund O."/>
            <person name="Moumen B."/>
            <person name="Le Paslier D."/>
            <person name="Pons N."/>
            <person name="Pedersen O."/>
            <person name="Prifti E."/>
            <person name="Qin J."/>
            <person name="Raes J."/>
            <person name="Tap J."/>
            <person name="Tims S."/>
            <person name="Ussery D.W."/>
            <person name="Yamada T."/>
            <person name="MetaHit consortium"/>
            <person name="Renault P."/>
            <person name="Sicheritz-Ponten T."/>
            <person name="Bork P."/>
            <person name="Wang J."/>
            <person name="Brunak S."/>
            <person name="Ehrlich S.D."/>
        </authorList>
    </citation>
    <scope>NUCLEOTIDE SEQUENCE [LARGE SCALE GENOMIC DNA]</scope>
</reference>
<dbReference type="Gene3D" id="3.40.50.1390">
    <property type="entry name" value="Resolvase, N-terminal catalytic domain"/>
    <property type="match status" value="1"/>
</dbReference>
<dbReference type="EMBL" id="CBEP010000091">
    <property type="protein sequence ID" value="CDC05064.1"/>
    <property type="molecule type" value="Genomic_DNA"/>
</dbReference>
<dbReference type="GO" id="GO:0000150">
    <property type="term" value="F:DNA strand exchange activity"/>
    <property type="evidence" value="ECO:0007669"/>
    <property type="project" value="InterPro"/>
</dbReference>
<keyword evidence="3" id="KW-0238">DNA-binding</keyword>
<evidence type="ECO:0000256" key="2">
    <source>
        <dbReference type="ARBA" id="ARBA00022908"/>
    </source>
</evidence>
<feature type="active site" description="O-(5'-phospho-DNA)-serine intermediate" evidence="5 6">
    <location>
        <position position="9"/>
    </location>
</feature>
<dbReference type="InterPro" id="IPR036162">
    <property type="entry name" value="Resolvase-like_N_sf"/>
</dbReference>
<dbReference type="SUPFAM" id="SSF53041">
    <property type="entry name" value="Resolvase-like"/>
    <property type="match status" value="1"/>
</dbReference>
<keyword evidence="4" id="KW-0233">DNA recombination</keyword>
<comment type="caution">
    <text evidence="8">The sequence shown here is derived from an EMBL/GenBank/DDBJ whole genome shotgun (WGS) entry which is preliminary data.</text>
</comment>
<dbReference type="Proteomes" id="UP000018168">
    <property type="component" value="Unassembled WGS sequence"/>
</dbReference>
<evidence type="ECO:0000256" key="4">
    <source>
        <dbReference type="ARBA" id="ARBA00023172"/>
    </source>
</evidence>
<protein>
    <submittedName>
        <fullName evidence="8">Resolvase</fullName>
    </submittedName>
</protein>
<sequence length="192" mass="21877">MKVGYVRVSTAEQNPARQMELMKSLGVEKIYQEKRSGKNTDRPQFNEMLSFLRDGDTLYVESFSRLSRSTRDLLSTVATLTEHGVTLVSDKENFDTSTPQGKFVLTVFAALSEFERESILERQREGIEIAKSRGKYKGRKPIPVNEKFFTVAKAWADGKVALKDAIRESGMSSSTFFRKCKLYEISRAIRLL</sequence>
<dbReference type="GO" id="GO:0003677">
    <property type="term" value="F:DNA binding"/>
    <property type="evidence" value="ECO:0007669"/>
    <property type="project" value="UniProtKB-KW"/>
</dbReference>
<dbReference type="InterPro" id="IPR050639">
    <property type="entry name" value="SSR_resolvase"/>
</dbReference>
<dbReference type="AlphaFoldDB" id="R6N9Q2"/>
<dbReference type="PANTHER" id="PTHR30461:SF26">
    <property type="entry name" value="RESOLVASE HOMOLOG YNEB"/>
    <property type="match status" value="1"/>
</dbReference>
<dbReference type="Pfam" id="PF00239">
    <property type="entry name" value="Resolvase"/>
    <property type="match status" value="1"/>
</dbReference>
<evidence type="ECO:0000313" key="9">
    <source>
        <dbReference type="Proteomes" id="UP000018168"/>
    </source>
</evidence>
<name>R6N9Q2_9FIRM</name>
<evidence type="ECO:0000256" key="1">
    <source>
        <dbReference type="ARBA" id="ARBA00009913"/>
    </source>
</evidence>
<accession>R6N9Q2</accession>
<dbReference type="InterPro" id="IPR006118">
    <property type="entry name" value="Recombinase_CS"/>
</dbReference>
<proteinExistence type="inferred from homology"/>
<evidence type="ECO:0000256" key="5">
    <source>
        <dbReference type="PIRSR" id="PIRSR606118-50"/>
    </source>
</evidence>
<keyword evidence="2" id="KW-0229">DNA integration</keyword>
<dbReference type="CDD" id="cd03768">
    <property type="entry name" value="SR_ResInv"/>
    <property type="match status" value="1"/>
</dbReference>
<evidence type="ECO:0000256" key="3">
    <source>
        <dbReference type="ARBA" id="ARBA00023125"/>
    </source>
</evidence>
<dbReference type="PROSITE" id="PS51736">
    <property type="entry name" value="RECOMBINASES_3"/>
    <property type="match status" value="1"/>
</dbReference>
<dbReference type="FunFam" id="3.40.50.1390:FF:000001">
    <property type="entry name" value="DNA recombinase"/>
    <property type="match status" value="1"/>
</dbReference>
<feature type="domain" description="Resolvase/invertase-type recombinase catalytic" evidence="7">
    <location>
        <begin position="1"/>
        <end position="134"/>
    </location>
</feature>
<dbReference type="PANTHER" id="PTHR30461">
    <property type="entry name" value="DNA-INVERTASE FROM LAMBDOID PROPHAGE"/>
    <property type="match status" value="1"/>
</dbReference>
<evidence type="ECO:0000259" key="7">
    <source>
        <dbReference type="PROSITE" id="PS51736"/>
    </source>
</evidence>
<dbReference type="GO" id="GO:0015074">
    <property type="term" value="P:DNA integration"/>
    <property type="evidence" value="ECO:0007669"/>
    <property type="project" value="UniProtKB-KW"/>
</dbReference>
<gene>
    <name evidence="8" type="ORF">BN578_00596</name>
</gene>